<dbReference type="InterPro" id="IPR055164">
    <property type="entry name" value="EDR1/CTR1/ARMC3-like_pept-like"/>
</dbReference>
<feature type="signal peptide" evidence="1">
    <location>
        <begin position="1"/>
        <end position="22"/>
    </location>
</feature>
<comment type="caution">
    <text evidence="3">The sequence shown here is derived from an EMBL/GenBank/DDBJ whole genome shotgun (WGS) entry which is preliminary data.</text>
</comment>
<protein>
    <recommendedName>
        <fullName evidence="2">EDR1/CTR1/ARMC3-like peptidase-like domain-containing protein</fullName>
    </recommendedName>
</protein>
<reference evidence="3 4" key="1">
    <citation type="journal article" date="2023" name="Plants (Basel)">
        <title>Bridging the Gap: Combining Genomics and Transcriptomics Approaches to Understand Stylosanthes scabra, an Orphan Legume from the Brazilian Caatinga.</title>
        <authorList>
            <person name="Ferreira-Neto J.R.C."/>
            <person name="da Silva M.D."/>
            <person name="Binneck E."/>
            <person name="de Melo N.F."/>
            <person name="da Silva R.H."/>
            <person name="de Melo A.L.T.M."/>
            <person name="Pandolfi V."/>
            <person name="Bustamante F.O."/>
            <person name="Brasileiro-Vidal A.C."/>
            <person name="Benko-Iseppon A.M."/>
        </authorList>
    </citation>
    <scope>NUCLEOTIDE SEQUENCE [LARGE SCALE GENOMIC DNA]</scope>
    <source>
        <tissue evidence="3">Leaves</tissue>
    </source>
</reference>
<keyword evidence="1" id="KW-0732">Signal</keyword>
<sequence>MSLLRRLRFSLPLLLSLSLLLSPPPTPIVMDPIPNPSTTTTASTVSHDENGVVNDFGLLEEEEFQMQLALAINASDPDVHKDPESAQIDAAKQISLGYEASLSDTQGLVQFQSLRYWNYNVIGYEEKVMDEFYDVYGITSNLTEWEKMSLLVDLQTTHISRNLDCEVIVVNRTWIHS</sequence>
<feature type="chain" id="PRO_5046001666" description="EDR1/CTR1/ARMC3-like peptidase-like domain-containing protein" evidence="1">
    <location>
        <begin position="23"/>
        <end position="177"/>
    </location>
</feature>
<evidence type="ECO:0000256" key="1">
    <source>
        <dbReference type="SAM" id="SignalP"/>
    </source>
</evidence>
<proteinExistence type="predicted"/>
<organism evidence="3 4">
    <name type="scientific">Stylosanthes scabra</name>
    <dbReference type="NCBI Taxonomy" id="79078"/>
    <lineage>
        <taxon>Eukaryota</taxon>
        <taxon>Viridiplantae</taxon>
        <taxon>Streptophyta</taxon>
        <taxon>Embryophyta</taxon>
        <taxon>Tracheophyta</taxon>
        <taxon>Spermatophyta</taxon>
        <taxon>Magnoliopsida</taxon>
        <taxon>eudicotyledons</taxon>
        <taxon>Gunneridae</taxon>
        <taxon>Pentapetalae</taxon>
        <taxon>rosids</taxon>
        <taxon>fabids</taxon>
        <taxon>Fabales</taxon>
        <taxon>Fabaceae</taxon>
        <taxon>Papilionoideae</taxon>
        <taxon>50 kb inversion clade</taxon>
        <taxon>dalbergioids sensu lato</taxon>
        <taxon>Dalbergieae</taxon>
        <taxon>Pterocarpus clade</taxon>
        <taxon>Stylosanthes</taxon>
    </lineage>
</organism>
<keyword evidence="4" id="KW-1185">Reference proteome</keyword>
<dbReference type="Pfam" id="PF14381">
    <property type="entry name" value="EDR1_CTR1_ARMC3_pept"/>
    <property type="match status" value="1"/>
</dbReference>
<gene>
    <name evidence="3" type="ORF">PIB30_005858</name>
</gene>
<evidence type="ECO:0000259" key="2">
    <source>
        <dbReference type="Pfam" id="PF14381"/>
    </source>
</evidence>
<feature type="domain" description="EDR1/CTR1/ARMC3-like peptidase-like" evidence="2">
    <location>
        <begin position="110"/>
        <end position="173"/>
    </location>
</feature>
<name>A0ABU6Z217_9FABA</name>
<accession>A0ABU6Z217</accession>
<evidence type="ECO:0000313" key="3">
    <source>
        <dbReference type="EMBL" id="MED6216270.1"/>
    </source>
</evidence>
<dbReference type="Proteomes" id="UP001341840">
    <property type="component" value="Unassembled WGS sequence"/>
</dbReference>
<dbReference type="EMBL" id="JASCZI010271872">
    <property type="protein sequence ID" value="MED6216270.1"/>
    <property type="molecule type" value="Genomic_DNA"/>
</dbReference>
<evidence type="ECO:0000313" key="4">
    <source>
        <dbReference type="Proteomes" id="UP001341840"/>
    </source>
</evidence>